<evidence type="ECO:0000259" key="1">
    <source>
        <dbReference type="Pfam" id="PF01434"/>
    </source>
</evidence>
<dbReference type="EMBL" id="JAYDYQ010002686">
    <property type="protein sequence ID" value="KAK4480071.1"/>
    <property type="molecule type" value="Genomic_DNA"/>
</dbReference>
<feature type="domain" description="Peptidase M41" evidence="1">
    <location>
        <begin position="14"/>
        <end position="126"/>
    </location>
</feature>
<keyword evidence="3" id="KW-1185">Reference proteome</keyword>
<dbReference type="SUPFAM" id="SSF140990">
    <property type="entry name" value="FtsH protease domain-like"/>
    <property type="match status" value="1"/>
</dbReference>
<organism evidence="2 3">
    <name type="scientific">Penstemon davidsonii</name>
    <dbReference type="NCBI Taxonomy" id="160366"/>
    <lineage>
        <taxon>Eukaryota</taxon>
        <taxon>Viridiplantae</taxon>
        <taxon>Streptophyta</taxon>
        <taxon>Embryophyta</taxon>
        <taxon>Tracheophyta</taxon>
        <taxon>Spermatophyta</taxon>
        <taxon>Magnoliopsida</taxon>
        <taxon>eudicotyledons</taxon>
        <taxon>Gunneridae</taxon>
        <taxon>Pentapetalae</taxon>
        <taxon>asterids</taxon>
        <taxon>lamiids</taxon>
        <taxon>Lamiales</taxon>
        <taxon>Plantaginaceae</taxon>
        <taxon>Cheloneae</taxon>
        <taxon>Penstemon</taxon>
    </lineage>
</organism>
<evidence type="ECO:0000313" key="2">
    <source>
        <dbReference type="EMBL" id="KAK4480071.1"/>
    </source>
</evidence>
<proteinExistence type="predicted"/>
<gene>
    <name evidence="2" type="ORF">RD792_013128</name>
</gene>
<sequence length="216" mass="24213">MMECELKSAVSCPKLRKTMAYHEGGHALVSIHTDGALPLHKVTIVPDFKWLRKFTQLQLTCPRFPSISWMKILANPDGYVRKRGLAQLDMLMGGRVAEELIFGESIPGGDLTDIELATGIARAMLTIDGPQNYDDMSTETRLLIDEEVRELLKRANENAKTILSTHKNELHALANALLEHETLSGSQVKAILAQTNSEQPLLTRLFWLARLRLNEL</sequence>
<dbReference type="Pfam" id="PF01434">
    <property type="entry name" value="Peptidase_M41"/>
    <property type="match status" value="2"/>
</dbReference>
<dbReference type="Gene3D" id="1.20.58.760">
    <property type="entry name" value="Peptidase M41"/>
    <property type="match status" value="1"/>
</dbReference>
<name>A0ABR0CU57_9LAMI</name>
<reference evidence="2 3" key="1">
    <citation type="journal article" date="2023" name="bioRxiv">
        <title>Genome report: Whole genome sequence and annotation of Penstemon davidsonii.</title>
        <authorList>
            <person name="Ostevik K.L."/>
            <person name="Alabady M."/>
            <person name="Zhang M."/>
            <person name="Rausher M.D."/>
        </authorList>
    </citation>
    <scope>NUCLEOTIDE SEQUENCE [LARGE SCALE GENOMIC DNA]</scope>
    <source>
        <strain evidence="2">DNT005</strain>
        <tissue evidence="2">Whole leaf</tissue>
    </source>
</reference>
<dbReference type="InterPro" id="IPR000642">
    <property type="entry name" value="Peptidase_M41"/>
</dbReference>
<protein>
    <recommendedName>
        <fullName evidence="1">Peptidase M41 domain-containing protein</fullName>
    </recommendedName>
</protein>
<accession>A0ABR0CU57</accession>
<dbReference type="Proteomes" id="UP001291926">
    <property type="component" value="Unassembled WGS sequence"/>
</dbReference>
<dbReference type="PANTHER" id="PTHR23076:SF37">
    <property type="entry name" value="ATP-DEPENDENT ZINC METALLOPROTEASE FTSH 4, MITOCHONDRIAL"/>
    <property type="match status" value="1"/>
</dbReference>
<dbReference type="PANTHER" id="PTHR23076">
    <property type="entry name" value="METALLOPROTEASE M41 FTSH"/>
    <property type="match status" value="1"/>
</dbReference>
<feature type="domain" description="Peptidase M41" evidence="1">
    <location>
        <begin position="131"/>
        <end position="191"/>
    </location>
</feature>
<evidence type="ECO:0000313" key="3">
    <source>
        <dbReference type="Proteomes" id="UP001291926"/>
    </source>
</evidence>
<comment type="caution">
    <text evidence="2">The sequence shown here is derived from an EMBL/GenBank/DDBJ whole genome shotgun (WGS) entry which is preliminary data.</text>
</comment>
<dbReference type="InterPro" id="IPR037219">
    <property type="entry name" value="Peptidase_M41-like"/>
</dbReference>